<dbReference type="Pfam" id="PF05450">
    <property type="entry name" value="Nicastrin"/>
    <property type="match status" value="1"/>
</dbReference>
<evidence type="ECO:0000313" key="12">
    <source>
        <dbReference type="EMBL" id="CAG5018226.1"/>
    </source>
</evidence>
<dbReference type="GO" id="GO:0007220">
    <property type="term" value="P:Notch receptor processing"/>
    <property type="evidence" value="ECO:0007669"/>
    <property type="project" value="TreeGrafter"/>
</dbReference>
<dbReference type="PANTHER" id="PTHR21092">
    <property type="entry name" value="NICASTRIN"/>
    <property type="match status" value="1"/>
</dbReference>
<evidence type="ECO:0000256" key="5">
    <source>
        <dbReference type="ARBA" id="ARBA00022729"/>
    </source>
</evidence>
<dbReference type="Pfam" id="PF18266">
    <property type="entry name" value="Ncstrn_small"/>
    <property type="match status" value="1"/>
</dbReference>
<dbReference type="EMBL" id="CAJQZP010001125">
    <property type="protein sequence ID" value="CAG5018226.1"/>
    <property type="molecule type" value="Genomic_DNA"/>
</dbReference>
<dbReference type="GO" id="GO:0005886">
    <property type="term" value="C:plasma membrane"/>
    <property type="evidence" value="ECO:0007669"/>
    <property type="project" value="TreeGrafter"/>
</dbReference>
<keyword evidence="6" id="KW-0914">Notch signaling pathway</keyword>
<dbReference type="InterPro" id="IPR041084">
    <property type="entry name" value="Ncstrn_small"/>
</dbReference>
<keyword evidence="4" id="KW-0812">Transmembrane</keyword>
<evidence type="ECO:0000313" key="13">
    <source>
        <dbReference type="Proteomes" id="UP000691718"/>
    </source>
</evidence>
<evidence type="ECO:0000256" key="1">
    <source>
        <dbReference type="ARBA" id="ARBA00004479"/>
    </source>
</evidence>
<comment type="similarity">
    <text evidence="2">Belongs to the nicastrin family.</text>
</comment>
<name>A0A8S3XJA6_PARAO</name>
<keyword evidence="7" id="KW-1133">Transmembrane helix</keyword>
<evidence type="ECO:0000256" key="2">
    <source>
        <dbReference type="ARBA" id="ARBA00007717"/>
    </source>
</evidence>
<organism evidence="12 13">
    <name type="scientific">Parnassius apollo</name>
    <name type="common">Apollo butterfly</name>
    <name type="synonym">Papilio apollo</name>
    <dbReference type="NCBI Taxonomy" id="110799"/>
    <lineage>
        <taxon>Eukaryota</taxon>
        <taxon>Metazoa</taxon>
        <taxon>Ecdysozoa</taxon>
        <taxon>Arthropoda</taxon>
        <taxon>Hexapoda</taxon>
        <taxon>Insecta</taxon>
        <taxon>Pterygota</taxon>
        <taxon>Neoptera</taxon>
        <taxon>Endopterygota</taxon>
        <taxon>Lepidoptera</taxon>
        <taxon>Glossata</taxon>
        <taxon>Ditrysia</taxon>
        <taxon>Papilionoidea</taxon>
        <taxon>Papilionidae</taxon>
        <taxon>Parnassiinae</taxon>
        <taxon>Parnassini</taxon>
        <taxon>Parnassius</taxon>
        <taxon>Parnassius</taxon>
    </lineage>
</organism>
<sequence>MAFLKDFLILVIVFAVIKPFDCERLHEQIYSSIEGGAACFKRLNGTHQAGCSSSDKGAVGVAQMIYDVTDAQWLVYNATVGPCIAVINTALFHDVIELLMAQPANVAGIIVYHNATTRPTTFSQESKCPNEYSSGPGSECLSSSTSSNAWNEGGTGLIRRDIPYPIFYIPQTRLEEIEKIENCYKRYNLDRFNLEGKPLCSVQLNSFMFAAVNSAVCLRRSATSALLTPTKVCDPLGDQNVHYSLFPLEKGEEVKKKPITLVTARIDTASLFDGMAPGAASSVVGMVSLIMSAVTLSKMIPVANASLYDNNVLWALFNGEAFDYIGSQRVAYDLSRGAWPPFSPLTPSDINLHVELGQIGGSLQIYKENASWPLYAYAASSFSQITEFLVVMSENSNAFNITLTPEFTTNLPPSSLHSFRRILKNETDSGDLPEVLLVDHQGKFTNTYYESVLDDDNNIGFIYHNISVGPEGKFTPTDELLANGIMQETDIQVKMSRLATALARTLYQRVTGKAYNGDITASAHLADEMLYCFIRSQACRLLMAADYATSSEETPSARASPLYVGVAAWPSPPAVFAGHLLALLAGQLLPLDRTACDAQTQVGFSYYWLRGWNRSGVCVQTTMNFTQAMSPAFIIPDYEMSSGMYSTWTESVWQAMSARVFVSASGAGARAAALCGAGATVLAAALTFWLRRHAAALFPHAPAPLHTDDARIMQTVNC</sequence>
<evidence type="ECO:0000256" key="9">
    <source>
        <dbReference type="ARBA" id="ARBA00023180"/>
    </source>
</evidence>
<evidence type="ECO:0000256" key="10">
    <source>
        <dbReference type="SAM" id="SignalP"/>
    </source>
</evidence>
<evidence type="ECO:0000256" key="8">
    <source>
        <dbReference type="ARBA" id="ARBA00023136"/>
    </source>
</evidence>
<dbReference type="InterPro" id="IPR008710">
    <property type="entry name" value="Nicastrin"/>
</dbReference>
<feature type="chain" id="PRO_5035903332" description="Nicastrin" evidence="10">
    <location>
        <begin position="23"/>
        <end position="718"/>
    </location>
</feature>
<proteinExistence type="inferred from homology"/>
<dbReference type="AlphaFoldDB" id="A0A8S3XJA6"/>
<dbReference type="Proteomes" id="UP000691718">
    <property type="component" value="Unassembled WGS sequence"/>
</dbReference>
<keyword evidence="8" id="KW-0472">Membrane</keyword>
<evidence type="ECO:0000256" key="4">
    <source>
        <dbReference type="ARBA" id="ARBA00022692"/>
    </source>
</evidence>
<gene>
    <name evidence="12" type="ORF">PAPOLLO_LOCUS16836</name>
</gene>
<keyword evidence="13" id="KW-1185">Reference proteome</keyword>
<feature type="domain" description="Nicastrin small lobe" evidence="11">
    <location>
        <begin position="38"/>
        <end position="210"/>
    </location>
</feature>
<dbReference type="GO" id="GO:0007219">
    <property type="term" value="P:Notch signaling pathway"/>
    <property type="evidence" value="ECO:0007669"/>
    <property type="project" value="UniProtKB-KW"/>
</dbReference>
<evidence type="ECO:0000259" key="11">
    <source>
        <dbReference type="Pfam" id="PF18266"/>
    </source>
</evidence>
<reference evidence="12" key="1">
    <citation type="submission" date="2021-04" db="EMBL/GenBank/DDBJ databases">
        <authorList>
            <person name="Tunstrom K."/>
        </authorList>
    </citation>
    <scope>NUCLEOTIDE SEQUENCE</scope>
</reference>
<feature type="signal peptide" evidence="10">
    <location>
        <begin position="1"/>
        <end position="22"/>
    </location>
</feature>
<evidence type="ECO:0000256" key="7">
    <source>
        <dbReference type="ARBA" id="ARBA00022989"/>
    </source>
</evidence>
<evidence type="ECO:0000256" key="3">
    <source>
        <dbReference type="ARBA" id="ARBA00015303"/>
    </source>
</evidence>
<evidence type="ECO:0000256" key="6">
    <source>
        <dbReference type="ARBA" id="ARBA00022976"/>
    </source>
</evidence>
<accession>A0A8S3XJA6</accession>
<dbReference type="GO" id="GO:0016485">
    <property type="term" value="P:protein processing"/>
    <property type="evidence" value="ECO:0007669"/>
    <property type="project" value="InterPro"/>
</dbReference>
<keyword evidence="5 10" id="KW-0732">Signal</keyword>
<keyword evidence="9" id="KW-0325">Glycoprotein</keyword>
<comment type="subcellular location">
    <subcellularLocation>
        <location evidence="1">Membrane</location>
        <topology evidence="1">Single-pass type I membrane protein</topology>
    </subcellularLocation>
</comment>
<dbReference type="OrthoDB" id="755951at2759"/>
<protein>
    <recommendedName>
        <fullName evidence="3">Nicastrin</fullName>
    </recommendedName>
</protein>
<dbReference type="PANTHER" id="PTHR21092:SF0">
    <property type="entry name" value="NICASTRIN"/>
    <property type="match status" value="1"/>
</dbReference>
<comment type="caution">
    <text evidence="12">The sequence shown here is derived from an EMBL/GenBank/DDBJ whole genome shotgun (WGS) entry which is preliminary data.</text>
</comment>